<dbReference type="EMBL" id="UINC01087447">
    <property type="protein sequence ID" value="SVC36811.1"/>
    <property type="molecule type" value="Genomic_DNA"/>
</dbReference>
<evidence type="ECO:0000256" key="1">
    <source>
        <dbReference type="SAM" id="Phobius"/>
    </source>
</evidence>
<evidence type="ECO:0008006" key="3">
    <source>
        <dbReference type="Google" id="ProtNLM"/>
    </source>
</evidence>
<feature type="transmembrane region" description="Helical" evidence="1">
    <location>
        <begin position="23"/>
        <end position="41"/>
    </location>
</feature>
<feature type="transmembrane region" description="Helical" evidence="1">
    <location>
        <begin position="53"/>
        <end position="79"/>
    </location>
</feature>
<reference evidence="2" key="1">
    <citation type="submission" date="2018-05" db="EMBL/GenBank/DDBJ databases">
        <authorList>
            <person name="Lanie J.A."/>
            <person name="Ng W.-L."/>
            <person name="Kazmierczak K.M."/>
            <person name="Andrzejewski T.M."/>
            <person name="Davidsen T.M."/>
            <person name="Wayne K.J."/>
            <person name="Tettelin H."/>
            <person name="Glass J.I."/>
            <person name="Rusch D."/>
            <person name="Podicherti R."/>
            <person name="Tsui H.-C.T."/>
            <person name="Winkler M.E."/>
        </authorList>
    </citation>
    <scope>NUCLEOTIDE SEQUENCE</scope>
</reference>
<dbReference type="AlphaFoldDB" id="A0A382LPK8"/>
<accession>A0A382LPK8</accession>
<protein>
    <recommendedName>
        <fullName evidence="3">DUF3311 domain-containing protein</fullName>
    </recommendedName>
</protein>
<evidence type="ECO:0000313" key="2">
    <source>
        <dbReference type="EMBL" id="SVC36811.1"/>
    </source>
</evidence>
<keyword evidence="1" id="KW-0472">Membrane</keyword>
<keyword evidence="1" id="KW-1133">Transmembrane helix</keyword>
<organism evidence="2">
    <name type="scientific">marine metagenome</name>
    <dbReference type="NCBI Taxonomy" id="408172"/>
    <lineage>
        <taxon>unclassified sequences</taxon>
        <taxon>metagenomes</taxon>
        <taxon>ecological metagenomes</taxon>
    </lineage>
</organism>
<gene>
    <name evidence="2" type="ORF">METZ01_LOCUS289665</name>
</gene>
<name>A0A382LPK8_9ZZZZ</name>
<sequence length="85" mass="9617">MQLEETEPGSDEPQLRDEPRSHPIVWVVYALLYAVAIPWYWPKGYRGALIFGLPTWAAVSLAATLALAVWTAFVIHQYWDEGESA</sequence>
<keyword evidence="1" id="KW-0812">Transmembrane</keyword>
<proteinExistence type="predicted"/>